<feature type="transmembrane region" description="Helical" evidence="1">
    <location>
        <begin position="131"/>
        <end position="157"/>
    </location>
</feature>
<feature type="non-terminal residue" evidence="2">
    <location>
        <position position="278"/>
    </location>
</feature>
<feature type="transmembrane region" description="Helical" evidence="1">
    <location>
        <begin position="95"/>
        <end position="119"/>
    </location>
</feature>
<accession>A0A0S4J9J1</accession>
<name>A0A0S4J9J1_BODSA</name>
<dbReference type="Proteomes" id="UP000051952">
    <property type="component" value="Unassembled WGS sequence"/>
</dbReference>
<organism evidence="2 3">
    <name type="scientific">Bodo saltans</name>
    <name type="common">Flagellated protozoan</name>
    <dbReference type="NCBI Taxonomy" id="75058"/>
    <lineage>
        <taxon>Eukaryota</taxon>
        <taxon>Discoba</taxon>
        <taxon>Euglenozoa</taxon>
        <taxon>Kinetoplastea</taxon>
        <taxon>Metakinetoplastina</taxon>
        <taxon>Eubodonida</taxon>
        <taxon>Bodonidae</taxon>
        <taxon>Bodo</taxon>
    </lineage>
</organism>
<keyword evidence="3" id="KW-1185">Reference proteome</keyword>
<dbReference type="AlphaFoldDB" id="A0A0S4J9J1"/>
<gene>
    <name evidence="2" type="ORF">BSAL_93810</name>
</gene>
<dbReference type="EMBL" id="CYKH01001338">
    <property type="protein sequence ID" value="CUG86591.1"/>
    <property type="molecule type" value="Genomic_DNA"/>
</dbReference>
<protein>
    <submittedName>
        <fullName evidence="2">Transmembrane protein, putative</fullName>
    </submittedName>
</protein>
<evidence type="ECO:0000313" key="2">
    <source>
        <dbReference type="EMBL" id="CUG86591.1"/>
    </source>
</evidence>
<evidence type="ECO:0000313" key="3">
    <source>
        <dbReference type="Proteomes" id="UP000051952"/>
    </source>
</evidence>
<keyword evidence="1" id="KW-0472">Membrane</keyword>
<keyword evidence="1" id="KW-1133">Transmembrane helix</keyword>
<sequence>MTSSPTDTHQLTATRYYSRDRTLVEAVAVYMAVGLSMTSVLSGSTVATSLGRVIAARNVGQCWGPAGSSVFSLPVDVCGGPSNKDETQLEAQGDLVVSVGLLSFGIVGLVSCAALYVAVKGYTWRAALEKLSILSILTPLWGAVLPILVGGAITAAVAPMSEEHPLAFLCEGSSGLIAVSFVLTVLLFIALSVVPLAAPALFRVACQRRSFTSQAIGSSLIARLMGWLRRSGRHEWFWKSTNAASAPSAHRIVRTLLLEYRALWYAALDFTDVCVVAI</sequence>
<evidence type="ECO:0000256" key="1">
    <source>
        <dbReference type="SAM" id="Phobius"/>
    </source>
</evidence>
<feature type="transmembrane region" description="Helical" evidence="1">
    <location>
        <begin position="177"/>
        <end position="202"/>
    </location>
</feature>
<proteinExistence type="predicted"/>
<dbReference type="VEuPathDB" id="TriTrypDB:BSAL_93810"/>
<keyword evidence="1 2" id="KW-0812">Transmembrane</keyword>
<feature type="transmembrane region" description="Helical" evidence="1">
    <location>
        <begin position="23"/>
        <end position="42"/>
    </location>
</feature>
<reference evidence="3" key="1">
    <citation type="submission" date="2015-09" db="EMBL/GenBank/DDBJ databases">
        <authorList>
            <consortium name="Pathogen Informatics"/>
        </authorList>
    </citation>
    <scope>NUCLEOTIDE SEQUENCE [LARGE SCALE GENOMIC DNA]</scope>
    <source>
        <strain evidence="3">Lake Konstanz</strain>
    </source>
</reference>